<accession>A0ABW2UTW0</accession>
<gene>
    <name evidence="3" type="ORF">ACFQU8_08485</name>
</gene>
<keyword evidence="4" id="KW-1185">Reference proteome</keyword>
<keyword evidence="3" id="KW-0762">Sugar transport</keyword>
<dbReference type="EC" id="2.7.1.-" evidence="3"/>
<dbReference type="PROSITE" id="PS51099">
    <property type="entry name" value="PTS_EIIB_TYPE_2"/>
    <property type="match status" value="1"/>
</dbReference>
<dbReference type="Gene3D" id="3.40.50.2300">
    <property type="match status" value="1"/>
</dbReference>
<dbReference type="SUPFAM" id="SSF52794">
    <property type="entry name" value="PTS system IIB component-like"/>
    <property type="match status" value="1"/>
</dbReference>
<protein>
    <submittedName>
        <fullName evidence="3">PTS sugar transporter subunit IIB</fullName>
        <ecNumber evidence="3">2.7.1.-</ecNumber>
    </submittedName>
</protein>
<dbReference type="Pfam" id="PF02302">
    <property type="entry name" value="PTS_IIB"/>
    <property type="match status" value="1"/>
</dbReference>
<proteinExistence type="predicted"/>
<evidence type="ECO:0000313" key="3">
    <source>
        <dbReference type="EMBL" id="MFC7747271.1"/>
    </source>
</evidence>
<dbReference type="InterPro" id="IPR013011">
    <property type="entry name" value="PTS_EIIB_2"/>
</dbReference>
<evidence type="ECO:0000256" key="1">
    <source>
        <dbReference type="ARBA" id="ARBA00022679"/>
    </source>
</evidence>
<keyword evidence="3" id="KW-0813">Transport</keyword>
<dbReference type="EMBL" id="JBHTGR010000017">
    <property type="protein sequence ID" value="MFC7747271.1"/>
    <property type="molecule type" value="Genomic_DNA"/>
</dbReference>
<dbReference type="Proteomes" id="UP001596620">
    <property type="component" value="Unassembled WGS sequence"/>
</dbReference>
<sequence>MKKMLIICGTGVATSTVVMEKLKDWLSGKDFADDVELHQGKVSDVNQNWDQYDALIATTIVPKHIQSEVIDGVPLLTGIGSDDVYEKIKERLQIEAA</sequence>
<reference evidence="4" key="1">
    <citation type="journal article" date="2019" name="Int. J. Syst. Evol. Microbiol.">
        <title>The Global Catalogue of Microorganisms (GCM) 10K type strain sequencing project: providing services to taxonomists for standard genome sequencing and annotation.</title>
        <authorList>
            <consortium name="The Broad Institute Genomics Platform"/>
            <consortium name="The Broad Institute Genome Sequencing Center for Infectious Disease"/>
            <person name="Wu L."/>
            <person name="Ma J."/>
        </authorList>
    </citation>
    <scope>NUCLEOTIDE SEQUENCE [LARGE SCALE GENOMIC DNA]</scope>
    <source>
        <strain evidence="4">JCM 30234</strain>
    </source>
</reference>
<feature type="domain" description="PTS EIIB type-2" evidence="2">
    <location>
        <begin position="2"/>
        <end position="96"/>
    </location>
</feature>
<dbReference type="GO" id="GO:0016740">
    <property type="term" value="F:transferase activity"/>
    <property type="evidence" value="ECO:0007669"/>
    <property type="project" value="UniProtKB-KW"/>
</dbReference>
<name>A0ABW2UTW0_9BACI</name>
<keyword evidence="1 3" id="KW-0808">Transferase</keyword>
<evidence type="ECO:0000259" key="2">
    <source>
        <dbReference type="PROSITE" id="PS51099"/>
    </source>
</evidence>
<dbReference type="InterPro" id="IPR036095">
    <property type="entry name" value="PTS_EIIB-like_sf"/>
</dbReference>
<comment type="caution">
    <text evidence="3">The sequence shown here is derived from an EMBL/GenBank/DDBJ whole genome shotgun (WGS) entry which is preliminary data.</text>
</comment>
<dbReference type="RefSeq" id="WP_382358789.1">
    <property type="nucleotide sequence ID" value="NZ_JBHTGR010000017.1"/>
</dbReference>
<dbReference type="CDD" id="cd05566">
    <property type="entry name" value="PTS_IIB_galactitol"/>
    <property type="match status" value="1"/>
</dbReference>
<dbReference type="InterPro" id="IPR003501">
    <property type="entry name" value="PTS_EIIB_2/3"/>
</dbReference>
<organism evidence="3 4">
    <name type="scientific">Lentibacillus kimchii</name>
    <dbReference type="NCBI Taxonomy" id="1542911"/>
    <lineage>
        <taxon>Bacteria</taxon>
        <taxon>Bacillati</taxon>
        <taxon>Bacillota</taxon>
        <taxon>Bacilli</taxon>
        <taxon>Bacillales</taxon>
        <taxon>Bacillaceae</taxon>
        <taxon>Lentibacillus</taxon>
    </lineage>
</organism>
<evidence type="ECO:0000313" key="4">
    <source>
        <dbReference type="Proteomes" id="UP001596620"/>
    </source>
</evidence>